<protein>
    <recommendedName>
        <fullName evidence="2">TTF-type domain-containing protein</fullName>
    </recommendedName>
</protein>
<accession>A0AAD8KJE2</accession>
<feature type="region of interest" description="Disordered" evidence="1">
    <location>
        <begin position="43"/>
        <end position="99"/>
    </location>
</feature>
<gene>
    <name evidence="3" type="ORF">QVD17_19254</name>
</gene>
<proteinExistence type="predicted"/>
<dbReference type="InterPro" id="IPR008906">
    <property type="entry name" value="HATC_C_dom"/>
</dbReference>
<name>A0AAD8KJE2_TARER</name>
<dbReference type="Pfam" id="PF14291">
    <property type="entry name" value="DUF4371"/>
    <property type="match status" value="1"/>
</dbReference>
<dbReference type="Proteomes" id="UP001229421">
    <property type="component" value="Unassembled WGS sequence"/>
</dbReference>
<dbReference type="PANTHER" id="PTHR45749">
    <property type="match status" value="1"/>
</dbReference>
<dbReference type="PANTHER" id="PTHR45749:SF35">
    <property type="entry name" value="AC-LIKE TRANSPOSASE-RELATED"/>
    <property type="match status" value="1"/>
</dbReference>
<feature type="domain" description="TTF-type" evidence="2">
    <location>
        <begin position="161"/>
        <end position="246"/>
    </location>
</feature>
<evidence type="ECO:0000259" key="2">
    <source>
        <dbReference type="SMART" id="SM00597"/>
    </source>
</evidence>
<keyword evidence="4" id="KW-1185">Reference proteome</keyword>
<organism evidence="3 4">
    <name type="scientific">Tagetes erecta</name>
    <name type="common">African marigold</name>
    <dbReference type="NCBI Taxonomy" id="13708"/>
    <lineage>
        <taxon>Eukaryota</taxon>
        <taxon>Viridiplantae</taxon>
        <taxon>Streptophyta</taxon>
        <taxon>Embryophyta</taxon>
        <taxon>Tracheophyta</taxon>
        <taxon>Spermatophyta</taxon>
        <taxon>Magnoliopsida</taxon>
        <taxon>eudicotyledons</taxon>
        <taxon>Gunneridae</taxon>
        <taxon>Pentapetalae</taxon>
        <taxon>asterids</taxon>
        <taxon>campanulids</taxon>
        <taxon>Asterales</taxon>
        <taxon>Asteraceae</taxon>
        <taxon>Asteroideae</taxon>
        <taxon>Heliantheae alliance</taxon>
        <taxon>Tageteae</taxon>
        <taxon>Tagetes</taxon>
    </lineage>
</organism>
<dbReference type="GO" id="GO:0046983">
    <property type="term" value="F:protein dimerization activity"/>
    <property type="evidence" value="ECO:0007669"/>
    <property type="project" value="InterPro"/>
</dbReference>
<dbReference type="InterPro" id="IPR012337">
    <property type="entry name" value="RNaseH-like_sf"/>
</dbReference>
<dbReference type="SUPFAM" id="SSF53098">
    <property type="entry name" value="Ribonuclease H-like"/>
    <property type="match status" value="1"/>
</dbReference>
<dbReference type="SMART" id="SM00597">
    <property type="entry name" value="ZnF_TTF"/>
    <property type="match status" value="1"/>
</dbReference>
<evidence type="ECO:0000256" key="1">
    <source>
        <dbReference type="SAM" id="MobiDB-lite"/>
    </source>
</evidence>
<dbReference type="Pfam" id="PF05699">
    <property type="entry name" value="Dimer_Tnp_hAT"/>
    <property type="match status" value="1"/>
</dbReference>
<feature type="compositionally biased region" description="Acidic residues" evidence="1">
    <location>
        <begin position="52"/>
        <end position="99"/>
    </location>
</feature>
<dbReference type="AlphaFoldDB" id="A0AAD8KJE2"/>
<feature type="region of interest" description="Disordered" evidence="1">
    <location>
        <begin position="1"/>
        <end position="23"/>
    </location>
</feature>
<evidence type="ECO:0000313" key="3">
    <source>
        <dbReference type="EMBL" id="KAK1423943.1"/>
    </source>
</evidence>
<dbReference type="InterPro" id="IPR006580">
    <property type="entry name" value="Znf_TTF"/>
</dbReference>
<sequence>MDEDEDEDNIDDDMDEDDVDKDEDKVLVLIKILRGALLKFFKKQDQSSSVDKDEDNIDDDMDEDDVNDNMDEEDANDNDNEENVNRDEEDANDSLDEEDVNANVDEEDAHVTPNIDIFDPRCWDGLGQNMINMLVKNGPKRDLTIVNGPVDKRGRRFSNNIYTRILPNRETSDRVWLVYSKEVNALFCFCCKLFKHGHRKSGFNNEGYVDWKHVDDRVKEHEVSVDHMKNMNQWFEMRKRLECNKTIDKVVFEHFKKERDYWKEVIFRLISLVKFLAKHGLAFRGNNEKLYQKSNGNFLGLIEMLEEFDPVMREHVRRIMNDELHIHYLGHKIQNELILLLANQIKSEIIKRIKQAKYYSIILDCTPDTSHQEQLSLIVRYVNLDSNSVTIEESFLGFLIVHDTTGKGLFEVTLEELKSLGLDFNDMRGQGYDNGSNMKGKNQGVQSRFLKINPRAFHASCGCHSLNLALCDMANTTTKTRELFAIIQRIYTIFANSTKRWQVLKDNVKGLTPKSLSATRWESRVDSVKAIRFQLSDVREALLEVGDTEKDPIIESQAKALAKNEVGDFEFLVAIVIWYEILTKVNVVSKKMQSKDVILDVAIEEVDKLIKHFKNYREVGLSKAIDEAKEIAIEMGVDPVFPQRRQIRRKKHFDETSSTQDVEFTPEGDFRVNYFFKIVDQAISSLETRFEQYKQYEKLFGFLFPKKLRVLDEKTLKSCCFVLQDALKYEEKSDIDANELYEELKLFETFLPTNVMSPLEALNNLKQLGFFPNALIAYRVLLTLPVTVASTERSFSKLKLLKSYLRSTMSQERLNGLAMIAIENDILEGMNYQDLIENFASKNAKRAVRFG</sequence>
<dbReference type="InterPro" id="IPR025398">
    <property type="entry name" value="DUF4371"/>
</dbReference>
<dbReference type="EMBL" id="JAUHHV010000005">
    <property type="protein sequence ID" value="KAK1423943.1"/>
    <property type="molecule type" value="Genomic_DNA"/>
</dbReference>
<evidence type="ECO:0000313" key="4">
    <source>
        <dbReference type="Proteomes" id="UP001229421"/>
    </source>
</evidence>
<comment type="caution">
    <text evidence="3">The sequence shown here is derived from an EMBL/GenBank/DDBJ whole genome shotgun (WGS) entry which is preliminary data.</text>
</comment>
<feature type="compositionally biased region" description="Acidic residues" evidence="1">
    <location>
        <begin position="1"/>
        <end position="21"/>
    </location>
</feature>
<reference evidence="3" key="1">
    <citation type="journal article" date="2023" name="bioRxiv">
        <title>Improved chromosome-level genome assembly for marigold (Tagetes erecta).</title>
        <authorList>
            <person name="Jiang F."/>
            <person name="Yuan L."/>
            <person name="Wang S."/>
            <person name="Wang H."/>
            <person name="Xu D."/>
            <person name="Wang A."/>
            <person name="Fan W."/>
        </authorList>
    </citation>
    <scope>NUCLEOTIDE SEQUENCE</scope>
    <source>
        <strain evidence="3">WSJ</strain>
        <tissue evidence="3">Leaf</tissue>
    </source>
</reference>